<comment type="function">
    <text evidence="8">Catalyzes the hydrolytic deamination of guanine, producing xanthine and ammonia.</text>
</comment>
<dbReference type="InterPro" id="IPR051607">
    <property type="entry name" value="Metallo-dep_hydrolases"/>
</dbReference>
<evidence type="ECO:0000256" key="5">
    <source>
        <dbReference type="ARBA" id="ARBA00022801"/>
    </source>
</evidence>
<feature type="domain" description="Aminodeoxyfutalosine deaminase/Imidazolonepropionase-like composite" evidence="10">
    <location>
        <begin position="31"/>
        <end position="56"/>
    </location>
</feature>
<dbReference type="PANTHER" id="PTHR11271">
    <property type="entry name" value="GUANINE DEAMINASE"/>
    <property type="match status" value="1"/>
</dbReference>
<evidence type="ECO:0000256" key="8">
    <source>
        <dbReference type="RuleBase" id="RU366009"/>
    </source>
</evidence>
<dbReference type="Gene3D" id="2.30.40.10">
    <property type="entry name" value="Urease, subunit C, domain 1"/>
    <property type="match status" value="1"/>
</dbReference>
<dbReference type="STRING" id="634436.SAMN05216361_3983"/>
<dbReference type="GO" id="GO:0008270">
    <property type="term" value="F:zinc ion binding"/>
    <property type="evidence" value="ECO:0007669"/>
    <property type="project" value="UniProtKB-UniRule"/>
</dbReference>
<keyword evidence="6 8" id="KW-0862">Zinc</keyword>
<keyword evidence="12" id="KW-1185">Reference proteome</keyword>
<dbReference type="Proteomes" id="UP000184520">
    <property type="component" value="Unassembled WGS sequence"/>
</dbReference>
<keyword evidence="5 8" id="KW-0378">Hydrolase</keyword>
<dbReference type="EC" id="3.5.4.3" evidence="3 7"/>
<sequence>MSDKQLIRGAVHHFPVATNDYHTDIEQFRDGGLLIEAGKIAATGEYQALRVLHPDASVTDYRDCLILPGFIDTHLHFPQTEIIAKYGEQLLTWLDNYTFPAEQQFSDEDYATKMADVFLTECLKNGTTTGMVYTSVHKASAEALFRAASERNMLTIAGKVCMDRHCPDWLQDTAATAQADSAALIDAWHGKGRNYYALTPRFAPTSTPAQMAALGELAQQYDDVFIQTHLSENHDEIAWVNTLYPDCEDYLAVYEKYHMVRKRAVFGHCIHLSDSEWQRMGAQGAIAAFCPTSNLFLGSGLFDMAKANQFNVPVTLATDVGGGTSFSMLKTLGEAYKICQLKQYKLSALEGLYKLTQGAAVSLGLSDKIGNFNTGSDADFVVLNPRFDTLTSLRVDDPTSAEDALFALTMLGDDRATVATWVAGKPVYQKQECSDALA</sequence>
<keyword evidence="4 8" id="KW-0479">Metal-binding</keyword>
<dbReference type="InterPro" id="IPR014311">
    <property type="entry name" value="Guanine_deaminase"/>
</dbReference>
<evidence type="ECO:0000256" key="2">
    <source>
        <dbReference type="ARBA" id="ARBA00006745"/>
    </source>
</evidence>
<dbReference type="InterPro" id="IPR011059">
    <property type="entry name" value="Metal-dep_hydrolase_composite"/>
</dbReference>
<dbReference type="FunFam" id="3.20.20.140:FF:000022">
    <property type="entry name" value="Guanine deaminase"/>
    <property type="match status" value="1"/>
</dbReference>
<evidence type="ECO:0000256" key="1">
    <source>
        <dbReference type="ARBA" id="ARBA00004984"/>
    </source>
</evidence>
<dbReference type="GO" id="GO:0008892">
    <property type="term" value="F:guanine deaminase activity"/>
    <property type="evidence" value="ECO:0007669"/>
    <property type="project" value="UniProtKB-UniRule"/>
</dbReference>
<protein>
    <recommendedName>
        <fullName evidence="3 7">Guanine deaminase</fullName>
        <shortName evidence="8">Guanase</shortName>
        <ecNumber evidence="3 7">3.5.4.3</ecNumber>
    </recommendedName>
    <alternativeName>
        <fullName evidence="8">Guanine aminohydrolase</fullName>
    </alternativeName>
</protein>
<comment type="cofactor">
    <cofactor evidence="8">
        <name>Zn(2+)</name>
        <dbReference type="ChEBI" id="CHEBI:29105"/>
    </cofactor>
    <text evidence="8">Binds 1 zinc ion per subunit.</text>
</comment>
<dbReference type="PANTHER" id="PTHR11271:SF6">
    <property type="entry name" value="GUANINE DEAMINASE"/>
    <property type="match status" value="1"/>
</dbReference>
<evidence type="ECO:0000256" key="7">
    <source>
        <dbReference type="NCBIfam" id="TIGR02967"/>
    </source>
</evidence>
<organism evidence="11 12">
    <name type="scientific">Marisediminitalea aggregata</name>
    <dbReference type="NCBI Taxonomy" id="634436"/>
    <lineage>
        <taxon>Bacteria</taxon>
        <taxon>Pseudomonadati</taxon>
        <taxon>Pseudomonadota</taxon>
        <taxon>Gammaproteobacteria</taxon>
        <taxon>Alteromonadales</taxon>
        <taxon>Alteromonadaceae</taxon>
        <taxon>Marisediminitalea</taxon>
    </lineage>
</organism>
<evidence type="ECO:0000259" key="9">
    <source>
        <dbReference type="Pfam" id="PF01979"/>
    </source>
</evidence>
<dbReference type="Pfam" id="PF22039">
    <property type="entry name" value="HUTI_composite_bact"/>
    <property type="match status" value="1"/>
</dbReference>
<dbReference type="AlphaFoldDB" id="A0A1M5QZU6"/>
<dbReference type="GO" id="GO:0006147">
    <property type="term" value="P:guanine catabolic process"/>
    <property type="evidence" value="ECO:0007669"/>
    <property type="project" value="UniProtKB-UniRule"/>
</dbReference>
<evidence type="ECO:0000259" key="10">
    <source>
        <dbReference type="Pfam" id="PF22039"/>
    </source>
</evidence>
<dbReference type="InterPro" id="IPR006680">
    <property type="entry name" value="Amidohydro-rel"/>
</dbReference>
<dbReference type="Gene3D" id="3.20.20.140">
    <property type="entry name" value="Metal-dependent hydrolases"/>
    <property type="match status" value="1"/>
</dbReference>
<dbReference type="EMBL" id="FQWD01000007">
    <property type="protein sequence ID" value="SHH19441.1"/>
    <property type="molecule type" value="Genomic_DNA"/>
</dbReference>
<evidence type="ECO:0000313" key="12">
    <source>
        <dbReference type="Proteomes" id="UP000184520"/>
    </source>
</evidence>
<comment type="similarity">
    <text evidence="2 8">Belongs to the metallo-dependent hydrolases superfamily. ATZ/TRZ family.</text>
</comment>
<dbReference type="InterPro" id="IPR032466">
    <property type="entry name" value="Metal_Hydrolase"/>
</dbReference>
<dbReference type="RefSeq" id="WP_073324931.1">
    <property type="nucleotide sequence ID" value="NZ_FQWD01000007.1"/>
</dbReference>
<dbReference type="SUPFAM" id="SSF51556">
    <property type="entry name" value="Metallo-dependent hydrolases"/>
    <property type="match status" value="1"/>
</dbReference>
<gene>
    <name evidence="11" type="ORF">SAMN05216361_3983</name>
</gene>
<feature type="domain" description="Amidohydrolase-related" evidence="9">
    <location>
        <begin position="66"/>
        <end position="427"/>
    </location>
</feature>
<dbReference type="SUPFAM" id="SSF51338">
    <property type="entry name" value="Composite domain of metallo-dependent hydrolases"/>
    <property type="match status" value="1"/>
</dbReference>
<dbReference type="NCBIfam" id="TIGR02967">
    <property type="entry name" value="guan_deamin"/>
    <property type="match status" value="1"/>
</dbReference>
<evidence type="ECO:0000313" key="11">
    <source>
        <dbReference type="EMBL" id="SHH19441.1"/>
    </source>
</evidence>
<comment type="catalytic activity">
    <reaction evidence="8">
        <text>guanine + H2O + H(+) = xanthine + NH4(+)</text>
        <dbReference type="Rhea" id="RHEA:14665"/>
        <dbReference type="ChEBI" id="CHEBI:15377"/>
        <dbReference type="ChEBI" id="CHEBI:15378"/>
        <dbReference type="ChEBI" id="CHEBI:16235"/>
        <dbReference type="ChEBI" id="CHEBI:17712"/>
        <dbReference type="ChEBI" id="CHEBI:28938"/>
        <dbReference type="EC" id="3.5.4.3"/>
    </reaction>
</comment>
<dbReference type="InterPro" id="IPR054418">
    <property type="entry name" value="MQNX/HUTI_composite_N"/>
</dbReference>
<reference evidence="12" key="1">
    <citation type="submission" date="2016-11" db="EMBL/GenBank/DDBJ databases">
        <authorList>
            <person name="Varghese N."/>
            <person name="Submissions S."/>
        </authorList>
    </citation>
    <scope>NUCLEOTIDE SEQUENCE [LARGE SCALE GENOMIC DNA]</scope>
    <source>
        <strain evidence="12">CGMCC 1.8995</strain>
    </source>
</reference>
<dbReference type="UniPathway" id="UPA00603">
    <property type="reaction ID" value="UER00660"/>
</dbReference>
<name>A0A1M5QZU6_9ALTE</name>
<dbReference type="GO" id="GO:0005829">
    <property type="term" value="C:cytosol"/>
    <property type="evidence" value="ECO:0007669"/>
    <property type="project" value="TreeGrafter"/>
</dbReference>
<dbReference type="Pfam" id="PF01979">
    <property type="entry name" value="Amidohydro_1"/>
    <property type="match status" value="1"/>
</dbReference>
<comment type="pathway">
    <text evidence="1 8">Purine metabolism; guanine degradation; xanthine from guanine: step 1/1.</text>
</comment>
<evidence type="ECO:0000256" key="4">
    <source>
        <dbReference type="ARBA" id="ARBA00022723"/>
    </source>
</evidence>
<accession>A0A1M5QZU6</accession>
<evidence type="ECO:0000256" key="3">
    <source>
        <dbReference type="ARBA" id="ARBA00012781"/>
    </source>
</evidence>
<dbReference type="NCBIfam" id="NF006679">
    <property type="entry name" value="PRK09228.1"/>
    <property type="match status" value="1"/>
</dbReference>
<proteinExistence type="inferred from homology"/>
<evidence type="ECO:0000256" key="6">
    <source>
        <dbReference type="ARBA" id="ARBA00022833"/>
    </source>
</evidence>